<comment type="caution">
    <text evidence="3">The sequence shown here is derived from an EMBL/GenBank/DDBJ whole genome shotgun (WGS) entry which is preliminary data.</text>
</comment>
<dbReference type="Proteomes" id="UP000317155">
    <property type="component" value="Unassembled WGS sequence"/>
</dbReference>
<proteinExistence type="predicted"/>
<feature type="transmembrane region" description="Helical" evidence="1">
    <location>
        <begin position="32"/>
        <end position="60"/>
    </location>
</feature>
<keyword evidence="2" id="KW-0732">Signal</keyword>
<evidence type="ECO:0000313" key="3">
    <source>
        <dbReference type="EMBL" id="TRO79510.1"/>
    </source>
</evidence>
<keyword evidence="4" id="KW-1185">Reference proteome</keyword>
<dbReference type="EMBL" id="VJVV01000010">
    <property type="protein sequence ID" value="TRO79510.1"/>
    <property type="molecule type" value="Genomic_DNA"/>
</dbReference>
<dbReference type="AlphaFoldDB" id="A0A550J8E2"/>
<organism evidence="3 4">
    <name type="scientific">Trichloromonas acetexigens</name>
    <dbReference type="NCBI Taxonomy" id="38815"/>
    <lineage>
        <taxon>Bacteria</taxon>
        <taxon>Pseudomonadati</taxon>
        <taxon>Thermodesulfobacteriota</taxon>
        <taxon>Desulfuromonadia</taxon>
        <taxon>Desulfuromonadales</taxon>
        <taxon>Trichloromonadaceae</taxon>
        <taxon>Trichloromonas</taxon>
    </lineage>
</organism>
<gene>
    <name evidence="3" type="ORF">FL622_13290</name>
</gene>
<accession>A0A550J8E2</accession>
<keyword evidence="1" id="KW-0472">Membrane</keyword>
<feature type="signal peptide" evidence="2">
    <location>
        <begin position="1"/>
        <end position="22"/>
    </location>
</feature>
<evidence type="ECO:0000256" key="2">
    <source>
        <dbReference type="SAM" id="SignalP"/>
    </source>
</evidence>
<evidence type="ECO:0000256" key="1">
    <source>
        <dbReference type="SAM" id="Phobius"/>
    </source>
</evidence>
<keyword evidence="1" id="KW-0812">Transmembrane</keyword>
<reference evidence="3 4" key="1">
    <citation type="submission" date="2019-07" db="EMBL/GenBank/DDBJ databases">
        <title>Insights of Desulfuromonas acetexigens electromicrobiology.</title>
        <authorList>
            <person name="Katuri K."/>
            <person name="Sapireddy V."/>
            <person name="Shaw D.R."/>
            <person name="Saikaly P."/>
        </authorList>
    </citation>
    <scope>NUCLEOTIDE SEQUENCE [LARGE SCALE GENOMIC DNA]</scope>
    <source>
        <strain evidence="3 4">2873</strain>
    </source>
</reference>
<dbReference type="RefSeq" id="WP_092053630.1">
    <property type="nucleotide sequence ID" value="NZ_FOJJ01000002.1"/>
</dbReference>
<dbReference type="OrthoDB" id="5398345at2"/>
<feature type="chain" id="PRO_5021736644" evidence="2">
    <location>
        <begin position="23"/>
        <end position="76"/>
    </location>
</feature>
<protein>
    <submittedName>
        <fullName evidence="3">Uncharacterized protein</fullName>
    </submittedName>
</protein>
<sequence length="76" mass="7946">MKKSIAALASLALLTPSATAFASVGRSDHSGFVVWIFLGFCGLIVAAQLIPALLVMLGLVKGATEKQPEPAREKVH</sequence>
<keyword evidence="1" id="KW-1133">Transmembrane helix</keyword>
<evidence type="ECO:0000313" key="4">
    <source>
        <dbReference type="Proteomes" id="UP000317155"/>
    </source>
</evidence>
<name>A0A550J8E2_9BACT</name>